<sequence length="175" mass="18924">MPHDADFSARLTAAADWLDAAIGARQKGDGEMNDTERRILADLVAATNPLHGGSLLPHTGDFLYVRIGRITNWAGALRLAARADGWELFPVAGRDPADLARPAGMADLLSGVYALAEQGEQWQELLLATARTVRRGQSLAREIEARHPRLEEELAATGAFFTGPGSVEDLPLFLR</sequence>
<accession>A0A3B0BV16</accession>
<dbReference type="EMBL" id="RBAM01000002">
    <property type="protein sequence ID" value="RKN76104.1"/>
    <property type="molecule type" value="Genomic_DNA"/>
</dbReference>
<dbReference type="OrthoDB" id="4227865at2"/>
<dbReference type="Proteomes" id="UP000270343">
    <property type="component" value="Unassembled WGS sequence"/>
</dbReference>
<evidence type="ECO:0000313" key="2">
    <source>
        <dbReference type="Proteomes" id="UP000270343"/>
    </source>
</evidence>
<evidence type="ECO:0000313" key="1">
    <source>
        <dbReference type="EMBL" id="RKN76104.1"/>
    </source>
</evidence>
<dbReference type="AlphaFoldDB" id="A0A3B0BV16"/>
<dbReference type="RefSeq" id="WP_120753450.1">
    <property type="nucleotide sequence ID" value="NZ_RBAM01000002.1"/>
</dbReference>
<proteinExistence type="predicted"/>
<gene>
    <name evidence="1" type="ORF">D7231_03520</name>
</gene>
<comment type="caution">
    <text evidence="1">The sequence shown here is derived from an EMBL/GenBank/DDBJ whole genome shotgun (WGS) entry which is preliminary data.</text>
</comment>
<keyword evidence="2" id="KW-1185">Reference proteome</keyword>
<reference evidence="1 2" key="1">
    <citation type="journal article" date="2015" name="Antonie Van Leeuwenhoek">
        <title>Streptomyces klenkii sp. nov., isolated from deep marine sediment.</title>
        <authorList>
            <person name="Veyisoglu A."/>
            <person name="Sahin N."/>
        </authorList>
    </citation>
    <scope>NUCLEOTIDE SEQUENCE [LARGE SCALE GENOMIC DNA]</scope>
    <source>
        <strain evidence="1 2">KCTC 29202</strain>
    </source>
</reference>
<protein>
    <submittedName>
        <fullName evidence="1">Uncharacterized protein</fullName>
    </submittedName>
</protein>
<name>A0A3B0BV16_9ACTN</name>
<organism evidence="1 2">
    <name type="scientific">Streptomyces klenkii</name>
    <dbReference type="NCBI Taxonomy" id="1420899"/>
    <lineage>
        <taxon>Bacteria</taxon>
        <taxon>Bacillati</taxon>
        <taxon>Actinomycetota</taxon>
        <taxon>Actinomycetes</taxon>
        <taxon>Kitasatosporales</taxon>
        <taxon>Streptomycetaceae</taxon>
        <taxon>Streptomyces</taxon>
    </lineage>
</organism>